<dbReference type="EMBL" id="KN818315">
    <property type="protein sequence ID" value="KIL59474.1"/>
    <property type="molecule type" value="Genomic_DNA"/>
</dbReference>
<proteinExistence type="predicted"/>
<evidence type="ECO:0000313" key="2">
    <source>
        <dbReference type="EMBL" id="KIL59474.1"/>
    </source>
</evidence>
<sequence length="97" mass="10439">MPPAPAYPRSPTRYGPSAASTTGSPSEISTLSVGASGPGQPAQTMPSLINLKLQPSQLPVKTEEFSSPDLSATPPSLHHHFQYKFHFYAFARSITQR</sequence>
<feature type="compositionally biased region" description="Polar residues" evidence="1">
    <location>
        <begin position="18"/>
        <end position="33"/>
    </location>
</feature>
<organism evidence="2 3">
    <name type="scientific">Amanita muscaria (strain Koide BX008)</name>
    <dbReference type="NCBI Taxonomy" id="946122"/>
    <lineage>
        <taxon>Eukaryota</taxon>
        <taxon>Fungi</taxon>
        <taxon>Dikarya</taxon>
        <taxon>Basidiomycota</taxon>
        <taxon>Agaricomycotina</taxon>
        <taxon>Agaricomycetes</taxon>
        <taxon>Agaricomycetidae</taxon>
        <taxon>Agaricales</taxon>
        <taxon>Pluteineae</taxon>
        <taxon>Amanitaceae</taxon>
        <taxon>Amanita</taxon>
    </lineage>
</organism>
<dbReference type="HOGENOM" id="CLU_2352192_0_0_1"/>
<dbReference type="InParanoid" id="A0A0C2SZ96"/>
<dbReference type="Proteomes" id="UP000054549">
    <property type="component" value="Unassembled WGS sequence"/>
</dbReference>
<feature type="region of interest" description="Disordered" evidence="1">
    <location>
        <begin position="1"/>
        <end position="45"/>
    </location>
</feature>
<gene>
    <name evidence="2" type="ORF">M378DRAFT_169272</name>
</gene>
<keyword evidence="3" id="KW-1185">Reference proteome</keyword>
<accession>A0A0C2SZ96</accession>
<name>A0A0C2SZ96_AMAMK</name>
<evidence type="ECO:0000256" key="1">
    <source>
        <dbReference type="SAM" id="MobiDB-lite"/>
    </source>
</evidence>
<evidence type="ECO:0000313" key="3">
    <source>
        <dbReference type="Proteomes" id="UP000054549"/>
    </source>
</evidence>
<reference evidence="2 3" key="1">
    <citation type="submission" date="2014-04" db="EMBL/GenBank/DDBJ databases">
        <title>Evolutionary Origins and Diversification of the Mycorrhizal Mutualists.</title>
        <authorList>
            <consortium name="DOE Joint Genome Institute"/>
            <consortium name="Mycorrhizal Genomics Consortium"/>
            <person name="Kohler A."/>
            <person name="Kuo A."/>
            <person name="Nagy L.G."/>
            <person name="Floudas D."/>
            <person name="Copeland A."/>
            <person name="Barry K.W."/>
            <person name="Cichocki N."/>
            <person name="Veneault-Fourrey C."/>
            <person name="LaButti K."/>
            <person name="Lindquist E.A."/>
            <person name="Lipzen A."/>
            <person name="Lundell T."/>
            <person name="Morin E."/>
            <person name="Murat C."/>
            <person name="Riley R."/>
            <person name="Ohm R."/>
            <person name="Sun H."/>
            <person name="Tunlid A."/>
            <person name="Henrissat B."/>
            <person name="Grigoriev I.V."/>
            <person name="Hibbett D.S."/>
            <person name="Martin F."/>
        </authorList>
    </citation>
    <scope>NUCLEOTIDE SEQUENCE [LARGE SCALE GENOMIC DNA]</scope>
    <source>
        <strain evidence="2 3">Koide BX008</strain>
    </source>
</reference>
<protein>
    <submittedName>
        <fullName evidence="2">Uncharacterized protein</fullName>
    </submittedName>
</protein>
<dbReference type="AlphaFoldDB" id="A0A0C2SZ96"/>
<feature type="non-terminal residue" evidence="2">
    <location>
        <position position="97"/>
    </location>
</feature>